<dbReference type="RefSeq" id="WP_148304692.1">
    <property type="nucleotide sequence ID" value="NZ_CAWPID010000001.1"/>
</dbReference>
<dbReference type="Proteomes" id="UP000463871">
    <property type="component" value="Chromosome"/>
</dbReference>
<gene>
    <name evidence="1" type="ORF">GWI30_09750</name>
</gene>
<sequence>MLDFDIDSYKRFKSSNALYAAWILPEHVLIQLSDSEYENMPLRELVKYRYAYIGKAVEFGKYIEAHHGYAEQNMRAVIIDIYETGDGVVELVFDFNPFGERNSQIEDGTFGKPQHGTLGICWRNSRYYRAPETYSYYAEVNHGYVAESFSIITDDERYPISPQLYHNTDCEQHKNENWLRL</sequence>
<evidence type="ECO:0000313" key="1">
    <source>
        <dbReference type="EMBL" id="QHQ51139.1"/>
    </source>
</evidence>
<accession>A0AAE6VNE0</accession>
<organism evidence="1 2">
    <name type="scientific">Aeromonas media</name>
    <dbReference type="NCBI Taxonomy" id="651"/>
    <lineage>
        <taxon>Bacteria</taxon>
        <taxon>Pseudomonadati</taxon>
        <taxon>Pseudomonadota</taxon>
        <taxon>Gammaproteobacteria</taxon>
        <taxon>Aeromonadales</taxon>
        <taxon>Aeromonadaceae</taxon>
        <taxon>Aeromonas</taxon>
    </lineage>
</organism>
<proteinExistence type="predicted"/>
<evidence type="ECO:0000313" key="2">
    <source>
        <dbReference type="Proteomes" id="UP000463871"/>
    </source>
</evidence>
<protein>
    <submittedName>
        <fullName evidence="1">Uncharacterized protein</fullName>
    </submittedName>
</protein>
<dbReference type="AlphaFoldDB" id="A0AAE6VNE0"/>
<dbReference type="EMBL" id="CP047962">
    <property type="protein sequence ID" value="QHQ51139.1"/>
    <property type="molecule type" value="Genomic_DNA"/>
</dbReference>
<name>A0AAE6VNE0_AERME</name>
<reference evidence="1 2" key="1">
    <citation type="submission" date="2020-01" db="EMBL/GenBank/DDBJ databases">
        <title>Complete genome of Aeromonas media MC64.</title>
        <authorList>
            <person name="Cao G."/>
            <person name="Fu J."/>
            <person name="Zhong C."/>
        </authorList>
    </citation>
    <scope>NUCLEOTIDE SEQUENCE [LARGE SCALE GENOMIC DNA]</scope>
    <source>
        <strain evidence="1 2">MC64</strain>
    </source>
</reference>